<name>A0A0S4PVU8_9HELI</name>
<gene>
    <name evidence="1" type="ORF">BN2458_PEG1526</name>
    <name evidence="2" type="ORF">LS75_001975</name>
</gene>
<accession>A0A0S4PVU8</accession>
<reference evidence="1" key="2">
    <citation type="submission" date="2015-11" db="EMBL/GenBank/DDBJ databases">
        <authorList>
            <person name="Zhang Y."/>
            <person name="Guo Z."/>
        </authorList>
    </citation>
    <scope>NUCLEOTIDE SEQUENCE</scope>
    <source>
        <strain evidence="1">1</strain>
    </source>
</reference>
<dbReference type="AlphaFoldDB" id="A0A0S4PVU8"/>
<evidence type="ECO:0000313" key="1">
    <source>
        <dbReference type="EMBL" id="CUU40409.1"/>
    </source>
</evidence>
<evidence type="ECO:0000313" key="2">
    <source>
        <dbReference type="EMBL" id="TLD79096.1"/>
    </source>
</evidence>
<dbReference type="RefSeq" id="WP_034327792.1">
    <property type="nucleotide sequence ID" value="NZ_CAQSAS010000002.1"/>
</dbReference>
<dbReference type="STRING" id="76936.BN2458_PEG1526"/>
<reference evidence="2 3" key="1">
    <citation type="journal article" date="2014" name="Genome Announc.">
        <title>Draft genome sequences of eight enterohepatic helicobacter species isolated from both laboratory and wild rodents.</title>
        <authorList>
            <person name="Sheh A."/>
            <person name="Shen Z."/>
            <person name="Fox J.G."/>
        </authorList>
    </citation>
    <scope>NUCLEOTIDE SEQUENCE [LARGE SCALE GENOMIC DNA]</scope>
    <source>
        <strain evidence="2 3">MIT 98-6810</strain>
    </source>
</reference>
<dbReference type="Proteomes" id="UP000029925">
    <property type="component" value="Unassembled WGS sequence"/>
</dbReference>
<organism evidence="1 4">
    <name type="scientific">Helicobacter typhlonius</name>
    <dbReference type="NCBI Taxonomy" id="76936"/>
    <lineage>
        <taxon>Bacteria</taxon>
        <taxon>Pseudomonadati</taxon>
        <taxon>Campylobacterota</taxon>
        <taxon>Epsilonproteobacteria</taxon>
        <taxon>Campylobacterales</taxon>
        <taxon>Helicobacteraceae</taxon>
        <taxon>Helicobacter</taxon>
    </lineage>
</organism>
<dbReference type="EMBL" id="LN907858">
    <property type="protein sequence ID" value="CUU40409.1"/>
    <property type="molecule type" value="Genomic_DNA"/>
</dbReference>
<dbReference type="EMBL" id="JRPF02000002">
    <property type="protein sequence ID" value="TLD79096.1"/>
    <property type="molecule type" value="Genomic_DNA"/>
</dbReference>
<protein>
    <submittedName>
        <fullName evidence="1">Uncharacterized protein</fullName>
    </submittedName>
</protein>
<evidence type="ECO:0000313" key="4">
    <source>
        <dbReference type="Proteomes" id="UP000064525"/>
    </source>
</evidence>
<dbReference type="OrthoDB" id="5324498at2"/>
<sequence length="135" mass="15520">MFNLSFYVICWLCFFLLCLPIIFSGLFAAALDTEKVEVVVNHLKDISEEINKNVNDKDKLRAVFNDFMSSFKTYPKDGEDYELWVDVISRFAANMNLMEVDEVVNLQDTLENANPDSKVNIREAIGKALQKREGK</sequence>
<dbReference type="KEGG" id="hty:BN2458_PEG1526"/>
<keyword evidence="3" id="KW-1185">Reference proteome</keyword>
<proteinExistence type="predicted"/>
<reference evidence="4" key="3">
    <citation type="submission" date="2015-11" db="EMBL/GenBank/DDBJ databases">
        <authorList>
            <person name="Anvar S.Y."/>
        </authorList>
    </citation>
    <scope>NUCLEOTIDE SEQUENCE [LARGE SCALE GENOMIC DNA]</scope>
</reference>
<evidence type="ECO:0000313" key="3">
    <source>
        <dbReference type="Proteomes" id="UP000029925"/>
    </source>
</evidence>
<dbReference type="Proteomes" id="UP000064525">
    <property type="component" value="Chromosome I"/>
</dbReference>
<dbReference type="PATRIC" id="fig|76936.10.peg.1490"/>